<organism evidence="5 6">
    <name type="scientific">Paenibacillus cellulosilyticus</name>
    <dbReference type="NCBI Taxonomy" id="375489"/>
    <lineage>
        <taxon>Bacteria</taxon>
        <taxon>Bacillati</taxon>
        <taxon>Bacillota</taxon>
        <taxon>Bacilli</taxon>
        <taxon>Bacillales</taxon>
        <taxon>Paenibacillaceae</taxon>
        <taxon>Paenibacillus</taxon>
    </lineage>
</organism>
<sequence length="283" mass="33746">MSKILFELPPLPYYITIGRNEYIKGEQHPNRRNLGIFDWIFVVKGTLYIGEDESQWEVGPGQSLLLLPDRYHYSTAPCDEEMVFYWIHFVYEGKFSSYRDADYSMMIRHAWANPYKLRVPQYTAPRQFARIERLLEQMLAYTETTGSSAYWREQQHFMDLIHLLEEDDTGDSTTNAVMRLAERTEAYLRTNYQKELSNETLAEALHFHPNYVVRCMKEIYQCTPMEYLMRYRLEQAKLLLLKTEWSVAHVAEYVGFNYVPYFSSCFKRHTTMSPLAWRKLHAK</sequence>
<dbReference type="InterPro" id="IPR018060">
    <property type="entry name" value="HTH_AraC"/>
</dbReference>
<dbReference type="SUPFAM" id="SSF46689">
    <property type="entry name" value="Homeodomain-like"/>
    <property type="match status" value="2"/>
</dbReference>
<evidence type="ECO:0000256" key="2">
    <source>
        <dbReference type="ARBA" id="ARBA00023125"/>
    </source>
</evidence>
<dbReference type="SMART" id="SM00342">
    <property type="entry name" value="HTH_ARAC"/>
    <property type="match status" value="1"/>
</dbReference>
<dbReference type="InterPro" id="IPR009057">
    <property type="entry name" value="Homeodomain-like_sf"/>
</dbReference>
<dbReference type="Pfam" id="PF12833">
    <property type="entry name" value="HTH_18"/>
    <property type="match status" value="1"/>
</dbReference>
<dbReference type="PANTHER" id="PTHR43280:SF2">
    <property type="entry name" value="HTH-TYPE TRANSCRIPTIONAL REGULATOR EXSA"/>
    <property type="match status" value="1"/>
</dbReference>
<evidence type="ECO:0000256" key="3">
    <source>
        <dbReference type="ARBA" id="ARBA00023163"/>
    </source>
</evidence>
<proteinExistence type="predicted"/>
<dbReference type="Gene3D" id="2.60.120.280">
    <property type="entry name" value="Regulatory protein AraC"/>
    <property type="match status" value="1"/>
</dbReference>
<dbReference type="EMBL" id="QGTQ01000013">
    <property type="protein sequence ID" value="PWV99779.1"/>
    <property type="molecule type" value="Genomic_DNA"/>
</dbReference>
<dbReference type="PROSITE" id="PS01124">
    <property type="entry name" value="HTH_ARAC_FAMILY_2"/>
    <property type="match status" value="1"/>
</dbReference>
<dbReference type="AlphaFoldDB" id="A0A2V2YRH0"/>
<keyword evidence="1" id="KW-0805">Transcription regulation</keyword>
<comment type="caution">
    <text evidence="5">The sequence shown here is derived from an EMBL/GenBank/DDBJ whole genome shotgun (WGS) entry which is preliminary data.</text>
</comment>
<dbReference type="GO" id="GO:0003700">
    <property type="term" value="F:DNA-binding transcription factor activity"/>
    <property type="evidence" value="ECO:0007669"/>
    <property type="project" value="InterPro"/>
</dbReference>
<dbReference type="OrthoDB" id="192171at2"/>
<accession>A0A2V2YRH0</accession>
<name>A0A2V2YRH0_9BACL</name>
<feature type="domain" description="HTH araC/xylS-type" evidence="4">
    <location>
        <begin position="182"/>
        <end position="280"/>
    </location>
</feature>
<keyword evidence="2 5" id="KW-0238">DNA-binding</keyword>
<dbReference type="Gene3D" id="1.10.10.60">
    <property type="entry name" value="Homeodomain-like"/>
    <property type="match status" value="2"/>
</dbReference>
<gene>
    <name evidence="5" type="ORF">DFQ01_113153</name>
</gene>
<protein>
    <submittedName>
        <fullName evidence="5">AraC-like DNA-binding protein</fullName>
    </submittedName>
</protein>
<dbReference type="PANTHER" id="PTHR43280">
    <property type="entry name" value="ARAC-FAMILY TRANSCRIPTIONAL REGULATOR"/>
    <property type="match status" value="1"/>
</dbReference>
<evidence type="ECO:0000259" key="4">
    <source>
        <dbReference type="PROSITE" id="PS01124"/>
    </source>
</evidence>
<dbReference type="Proteomes" id="UP000246635">
    <property type="component" value="Unassembled WGS sequence"/>
</dbReference>
<dbReference type="InterPro" id="IPR037923">
    <property type="entry name" value="HTH-like"/>
</dbReference>
<dbReference type="RefSeq" id="WP_110045154.1">
    <property type="nucleotide sequence ID" value="NZ_CP054612.1"/>
</dbReference>
<keyword evidence="3" id="KW-0804">Transcription</keyword>
<reference evidence="5 6" key="1">
    <citation type="submission" date="2018-05" db="EMBL/GenBank/DDBJ databases">
        <title>Genomic Encyclopedia of Type Strains, Phase III (KMG-III): the genomes of soil and plant-associated and newly described type strains.</title>
        <authorList>
            <person name="Whitman W."/>
        </authorList>
    </citation>
    <scope>NUCLEOTIDE SEQUENCE [LARGE SCALE GENOMIC DNA]</scope>
    <source>
        <strain evidence="5 6">CECT 5696</strain>
    </source>
</reference>
<dbReference type="GO" id="GO:0043565">
    <property type="term" value="F:sequence-specific DNA binding"/>
    <property type="evidence" value="ECO:0007669"/>
    <property type="project" value="InterPro"/>
</dbReference>
<keyword evidence="6" id="KW-1185">Reference proteome</keyword>
<evidence type="ECO:0000256" key="1">
    <source>
        <dbReference type="ARBA" id="ARBA00023015"/>
    </source>
</evidence>
<dbReference type="SUPFAM" id="SSF51215">
    <property type="entry name" value="Regulatory protein AraC"/>
    <property type="match status" value="1"/>
</dbReference>
<evidence type="ECO:0000313" key="6">
    <source>
        <dbReference type="Proteomes" id="UP000246635"/>
    </source>
</evidence>
<evidence type="ECO:0000313" key="5">
    <source>
        <dbReference type="EMBL" id="PWV99779.1"/>
    </source>
</evidence>